<sequence length="291" mass="35428">MKRINCEYNIYELICASFYVNKSINLSTDLLNHMESNLTKIICYDIDKYKQNINKKNKNKYFEYYQILQKENKICYDNIEKIYLTGKSYSKYPEIVKLNKNYNKKQTKGDIYIVYENKEIVSLSVKQDYYCTETNYSVYKFFDKTETNILKEKFNKLIENKNLQIKSKLDRNKINEIFYVRDNDYFNKLKLYIDKYNDIIIKSLIYDLLSLDIEYKLYKFNGASFNEINKKTNIDNIYFDECSEFYKTKNDKNRKCSKMFYKLKYDNITYRVEIRWKGSFTSSPQFMCFSI</sequence>
<accession>A0A6C0BEQ2</accession>
<reference evidence="1" key="1">
    <citation type="journal article" date="2020" name="Nature">
        <title>Giant virus diversity and host interactions through global metagenomics.</title>
        <authorList>
            <person name="Schulz F."/>
            <person name="Roux S."/>
            <person name="Paez-Espino D."/>
            <person name="Jungbluth S."/>
            <person name="Walsh D.A."/>
            <person name="Denef V.J."/>
            <person name="McMahon K.D."/>
            <person name="Konstantinidis K.T."/>
            <person name="Eloe-Fadrosh E.A."/>
            <person name="Kyrpides N.C."/>
            <person name="Woyke T."/>
        </authorList>
    </citation>
    <scope>NUCLEOTIDE SEQUENCE</scope>
    <source>
        <strain evidence="1">GVMAG-M-3300010160-60</strain>
    </source>
</reference>
<protein>
    <submittedName>
        <fullName evidence="1">Uncharacterized protein</fullName>
    </submittedName>
</protein>
<organism evidence="1">
    <name type="scientific">viral metagenome</name>
    <dbReference type="NCBI Taxonomy" id="1070528"/>
    <lineage>
        <taxon>unclassified sequences</taxon>
        <taxon>metagenomes</taxon>
        <taxon>organismal metagenomes</taxon>
    </lineage>
</organism>
<dbReference type="AlphaFoldDB" id="A0A6C0BEQ2"/>
<evidence type="ECO:0000313" key="1">
    <source>
        <dbReference type="EMBL" id="QHS90274.1"/>
    </source>
</evidence>
<proteinExistence type="predicted"/>
<dbReference type="EMBL" id="MN739131">
    <property type="protein sequence ID" value="QHS90274.1"/>
    <property type="molecule type" value="Genomic_DNA"/>
</dbReference>
<name>A0A6C0BEQ2_9ZZZZ</name>